<organism evidence="3 4">
    <name type="scientific">Alloscardovia omnicolens F0580</name>
    <dbReference type="NCBI Taxonomy" id="1321816"/>
    <lineage>
        <taxon>Bacteria</taxon>
        <taxon>Bacillati</taxon>
        <taxon>Actinomycetota</taxon>
        <taxon>Actinomycetes</taxon>
        <taxon>Bifidobacteriales</taxon>
        <taxon>Bifidobacteriaceae</taxon>
        <taxon>Alloscardovia</taxon>
    </lineage>
</organism>
<feature type="domain" description="Fido" evidence="2">
    <location>
        <begin position="176"/>
        <end position="308"/>
    </location>
</feature>
<evidence type="ECO:0000313" key="4">
    <source>
        <dbReference type="Proteomes" id="UP000016519"/>
    </source>
</evidence>
<proteinExistence type="predicted"/>
<accession>U1SG32</accession>
<dbReference type="PATRIC" id="fig|1321816.3.peg.724"/>
<dbReference type="HOGENOM" id="CLU_077430_1_0_11"/>
<protein>
    <recommendedName>
        <fullName evidence="2">Fido domain-containing protein</fullName>
    </recommendedName>
</protein>
<evidence type="ECO:0000313" key="3">
    <source>
        <dbReference type="EMBL" id="ERH30873.1"/>
    </source>
</evidence>
<dbReference type="Proteomes" id="UP000016519">
    <property type="component" value="Unassembled WGS sequence"/>
</dbReference>
<dbReference type="PROSITE" id="PS51459">
    <property type="entry name" value="FIDO"/>
    <property type="match status" value="1"/>
</dbReference>
<evidence type="ECO:0000259" key="2">
    <source>
        <dbReference type="PROSITE" id="PS51459"/>
    </source>
</evidence>
<sequence>MLVSEDYIRIQELLQQRADLQARLKLMPYEGTPEIKETASGRYIYMRKREAGKLTSSYVEKYSEELFQELLRYSKQARELKKNIRAAERELARLGYEDKEISARVRMNIDFARINVKTSIYDQAVLEGVGTTFPQTEDIIDNGIVSGVSASDVNKILNLKHAWEFILDDGVVSYGPHFDTLSHIAQLVNEGFYRNGGMVRGVPVAIGGTSYRPPIPYEPDVRDDVGKLLLQNKADVEIAIDLCLYVMKTQIFNDGNKRAAVLFASQFLITRGSGLLVVPENKVSEFKELLVRYYEGTNEEAIRAFMRTHCWRRMDA</sequence>
<name>U1SG32_9BIFI</name>
<feature type="coiled-coil region" evidence="1">
    <location>
        <begin position="63"/>
        <end position="97"/>
    </location>
</feature>
<gene>
    <name evidence="3" type="ORF">HMPREF9244_00821</name>
</gene>
<dbReference type="Gene3D" id="1.10.3290.10">
    <property type="entry name" value="Fido-like domain"/>
    <property type="match status" value="1"/>
</dbReference>
<dbReference type="AlphaFoldDB" id="U1SG32"/>
<keyword evidence="1" id="KW-0175">Coiled coil</keyword>
<dbReference type="EMBL" id="AWSI01000021">
    <property type="protein sequence ID" value="ERH30873.1"/>
    <property type="molecule type" value="Genomic_DNA"/>
</dbReference>
<dbReference type="SUPFAM" id="SSF140931">
    <property type="entry name" value="Fic-like"/>
    <property type="match status" value="1"/>
</dbReference>
<dbReference type="InterPro" id="IPR046738">
    <property type="entry name" value="DUF6788"/>
</dbReference>
<dbReference type="InterPro" id="IPR036597">
    <property type="entry name" value="Fido-like_dom_sf"/>
</dbReference>
<keyword evidence="4" id="KW-1185">Reference proteome</keyword>
<dbReference type="InterPro" id="IPR003812">
    <property type="entry name" value="Fido"/>
</dbReference>
<reference evidence="3 4" key="1">
    <citation type="submission" date="2013-08" db="EMBL/GenBank/DDBJ databases">
        <authorList>
            <person name="Weinstock G."/>
            <person name="Sodergren E."/>
            <person name="Wylie T."/>
            <person name="Fulton L."/>
            <person name="Fulton R."/>
            <person name="Fronick C."/>
            <person name="O'Laughlin M."/>
            <person name="Godfrey J."/>
            <person name="Miner T."/>
            <person name="Herter B."/>
            <person name="Appelbaum E."/>
            <person name="Cordes M."/>
            <person name="Lek S."/>
            <person name="Wollam A."/>
            <person name="Pepin K.H."/>
            <person name="Palsikar V.B."/>
            <person name="Mitreva M."/>
            <person name="Wilson R.K."/>
        </authorList>
    </citation>
    <scope>NUCLEOTIDE SEQUENCE [LARGE SCALE GENOMIC DNA]</scope>
    <source>
        <strain evidence="3 4">F0580</strain>
    </source>
</reference>
<evidence type="ECO:0000256" key="1">
    <source>
        <dbReference type="SAM" id="Coils"/>
    </source>
</evidence>
<dbReference type="Pfam" id="PF20586">
    <property type="entry name" value="DUF6788"/>
    <property type="match status" value="1"/>
</dbReference>
<comment type="caution">
    <text evidence="3">The sequence shown here is derived from an EMBL/GenBank/DDBJ whole genome shotgun (WGS) entry which is preliminary data.</text>
</comment>
<dbReference type="STRING" id="419015.HMPREF3214_00720"/>